<dbReference type="UniPathway" id="UPA00666"/>
<evidence type="ECO:0000256" key="1">
    <source>
        <dbReference type="ARBA" id="ARBA00004651"/>
    </source>
</evidence>
<comment type="catalytic activity">
    <reaction evidence="9">
        <text>N-terminal S-1,2-diacyl-sn-glyceryl-L-cysteinyl-[lipoprotein] + a glycerophospholipid = N-acyl-S-1,2-diacyl-sn-glyceryl-L-cysteinyl-[lipoprotein] + a 2-acyl-sn-glycero-3-phospholipid + H(+)</text>
        <dbReference type="Rhea" id="RHEA:48228"/>
        <dbReference type="Rhea" id="RHEA-COMP:14681"/>
        <dbReference type="Rhea" id="RHEA-COMP:14684"/>
        <dbReference type="ChEBI" id="CHEBI:15378"/>
        <dbReference type="ChEBI" id="CHEBI:136912"/>
        <dbReference type="ChEBI" id="CHEBI:140656"/>
        <dbReference type="ChEBI" id="CHEBI:140657"/>
        <dbReference type="ChEBI" id="CHEBI:140660"/>
        <dbReference type="EC" id="2.3.1.269"/>
    </reaction>
</comment>
<feature type="transmembrane region" description="Helical" evidence="9">
    <location>
        <begin position="91"/>
        <end position="110"/>
    </location>
</feature>
<dbReference type="EMBL" id="AAOT01000020">
    <property type="protein sequence ID" value="EAR50894.1"/>
    <property type="molecule type" value="Genomic_DNA"/>
</dbReference>
<keyword evidence="3 9" id="KW-1003">Cell membrane</keyword>
<dbReference type="eggNOG" id="COG0815">
    <property type="taxonomic scope" value="Bacteria"/>
</dbReference>
<keyword evidence="4 9" id="KW-0808">Transferase</keyword>
<comment type="pathway">
    <text evidence="9">Protein modification; lipoprotein biosynthesis (N-acyl transfer).</text>
</comment>
<feature type="transmembrane region" description="Helical" evidence="9">
    <location>
        <begin position="471"/>
        <end position="493"/>
    </location>
</feature>
<evidence type="ECO:0000313" key="11">
    <source>
        <dbReference type="EMBL" id="EAR50894.1"/>
    </source>
</evidence>
<dbReference type="InterPro" id="IPR003010">
    <property type="entry name" value="C-N_Hydrolase"/>
</dbReference>
<comment type="similarity">
    <text evidence="2 9">Belongs to the CN hydrolase family. Apolipoprotein N-acyltransferase subfamily.</text>
</comment>
<evidence type="ECO:0000256" key="7">
    <source>
        <dbReference type="ARBA" id="ARBA00023136"/>
    </source>
</evidence>
<dbReference type="Pfam" id="PF20154">
    <property type="entry name" value="LNT_N"/>
    <property type="match status" value="1"/>
</dbReference>
<feature type="transmembrane region" description="Helical" evidence="9">
    <location>
        <begin position="33"/>
        <end position="52"/>
    </location>
</feature>
<dbReference type="PANTHER" id="PTHR38686:SF1">
    <property type="entry name" value="APOLIPOPROTEIN N-ACYLTRANSFERASE"/>
    <property type="match status" value="1"/>
</dbReference>
<comment type="caution">
    <text evidence="11">The sequence shown here is derived from an EMBL/GenBank/DDBJ whole genome shotgun (WGS) entry which is preliminary data.</text>
</comment>
<evidence type="ECO:0000256" key="5">
    <source>
        <dbReference type="ARBA" id="ARBA00022692"/>
    </source>
</evidence>
<comment type="subcellular location">
    <subcellularLocation>
        <location evidence="1 9">Cell membrane</location>
        <topology evidence="1 9">Multi-pass membrane protein</topology>
    </subcellularLocation>
</comment>
<accession>Q2CE44</accession>
<dbReference type="PANTHER" id="PTHR38686">
    <property type="entry name" value="APOLIPOPROTEIN N-ACYLTRANSFERASE"/>
    <property type="match status" value="1"/>
</dbReference>
<feature type="transmembrane region" description="Helical" evidence="9">
    <location>
        <begin position="117"/>
        <end position="140"/>
    </location>
</feature>
<feature type="transmembrane region" description="Helical" evidence="9">
    <location>
        <begin position="187"/>
        <end position="207"/>
    </location>
</feature>
<sequence>MIQAIAARRADRARTWLAPLALGGAASLGQVPFGLWPLTLLALAGILHLGLTAPTTRAALIRGWMAGFGYLLVGLHWLVEPFMVDAARDGWMAPFALVLLSGSLALYWGVAFLAARFGVFALAAAVTAAEYARGLLFTGFPWGLPGHVWIDTPVAQLARLAGPHGLTLLTLFLAALPLALPRHLPRYAPPLVAALAVAAVYGASALWSSATPAPRAGADAPLVRIVQPNAPQDEKWQPGKADLFFRRALDLTAEDAARPDLVVWPETSVPYFYEYAPEALEQVADAAGGAPAVVGIQRYENPRYFNSMILVGPDGAAQSIYDKAHLVPWGEYVPFADLLGRFGIHGLAAQDGGGYTPGEAGDQIVIPGIGNALPLICYEGIFAAEINAADPRPRLLLLITNDAWFGEFAGPQQHFAQARLRAIEQGLPMVRAANTGISGLIDARGGVLETIPLGVAEARDVALPPAAAPTLYTIVGDWLALGVIAATLLLGLLRRRRWRLDPADAAA</sequence>
<evidence type="ECO:0000256" key="6">
    <source>
        <dbReference type="ARBA" id="ARBA00022989"/>
    </source>
</evidence>
<dbReference type="GO" id="GO:0005886">
    <property type="term" value="C:plasma membrane"/>
    <property type="evidence" value="ECO:0007669"/>
    <property type="project" value="UniProtKB-SubCell"/>
</dbReference>
<dbReference type="SUPFAM" id="SSF56317">
    <property type="entry name" value="Carbon-nitrogen hydrolase"/>
    <property type="match status" value="1"/>
</dbReference>
<dbReference type="InterPro" id="IPR045378">
    <property type="entry name" value="LNT_N"/>
</dbReference>
<keyword evidence="6 9" id="KW-1133">Transmembrane helix</keyword>
<dbReference type="OrthoDB" id="9804277at2"/>
<keyword evidence="7 9" id="KW-0472">Membrane</keyword>
<dbReference type="EC" id="2.3.1.269" evidence="9"/>
<dbReference type="RefSeq" id="WP_007256219.1">
    <property type="nucleotide sequence ID" value="NZ_CH724108.1"/>
</dbReference>
<dbReference type="STRING" id="314256.OG2516_13516"/>
<dbReference type="NCBIfam" id="TIGR00546">
    <property type="entry name" value="lnt"/>
    <property type="match status" value="1"/>
</dbReference>
<dbReference type="Gene3D" id="3.60.110.10">
    <property type="entry name" value="Carbon-nitrogen hydrolase"/>
    <property type="match status" value="1"/>
</dbReference>
<keyword evidence="5 9" id="KW-0812">Transmembrane</keyword>
<dbReference type="HAMAP" id="MF_01148">
    <property type="entry name" value="Lnt"/>
    <property type="match status" value="1"/>
</dbReference>
<keyword evidence="11" id="KW-0449">Lipoprotein</keyword>
<proteinExistence type="inferred from homology"/>
<organism evidence="11 12">
    <name type="scientific">Oceanicola granulosus (strain ATCC BAA-861 / DSM 15982 / KCTC 12143 / HTCC2516)</name>
    <dbReference type="NCBI Taxonomy" id="314256"/>
    <lineage>
        <taxon>Bacteria</taxon>
        <taxon>Pseudomonadati</taxon>
        <taxon>Pseudomonadota</taxon>
        <taxon>Alphaproteobacteria</taxon>
        <taxon>Rhodobacterales</taxon>
        <taxon>Roseobacteraceae</taxon>
        <taxon>Oceanicola</taxon>
    </lineage>
</organism>
<evidence type="ECO:0000259" key="10">
    <source>
        <dbReference type="PROSITE" id="PS50263"/>
    </source>
</evidence>
<evidence type="ECO:0000256" key="3">
    <source>
        <dbReference type="ARBA" id="ARBA00022475"/>
    </source>
</evidence>
<evidence type="ECO:0000313" key="12">
    <source>
        <dbReference type="Proteomes" id="UP000003635"/>
    </source>
</evidence>
<dbReference type="HOGENOM" id="CLU_019563_3_1_5"/>
<comment type="function">
    <text evidence="9">Catalyzes the phospholipid dependent N-acylation of the N-terminal cysteine of apolipoprotein, the last step in lipoprotein maturation.</text>
</comment>
<feature type="transmembrane region" description="Helical" evidence="9">
    <location>
        <begin position="59"/>
        <end position="79"/>
    </location>
</feature>
<dbReference type="CDD" id="cd07571">
    <property type="entry name" value="ALP_N-acyl_transferase"/>
    <property type="match status" value="1"/>
</dbReference>
<dbReference type="InterPro" id="IPR004563">
    <property type="entry name" value="Apolipo_AcylTrfase"/>
</dbReference>
<dbReference type="Proteomes" id="UP000003635">
    <property type="component" value="Unassembled WGS sequence"/>
</dbReference>
<protein>
    <recommendedName>
        <fullName evidence="9">Apolipoprotein N-acyltransferase</fullName>
        <shortName evidence="9">ALP N-acyltransferase</shortName>
        <ecNumber evidence="9">2.3.1.269</ecNumber>
    </recommendedName>
</protein>
<evidence type="ECO:0000256" key="8">
    <source>
        <dbReference type="ARBA" id="ARBA00023315"/>
    </source>
</evidence>
<keyword evidence="8 9" id="KW-0012">Acyltransferase</keyword>
<dbReference type="AlphaFoldDB" id="Q2CE44"/>
<dbReference type="GO" id="GO:0016410">
    <property type="term" value="F:N-acyltransferase activity"/>
    <property type="evidence" value="ECO:0007669"/>
    <property type="project" value="UniProtKB-UniRule"/>
</dbReference>
<dbReference type="InterPro" id="IPR036526">
    <property type="entry name" value="C-N_Hydrolase_sf"/>
</dbReference>
<evidence type="ECO:0000256" key="2">
    <source>
        <dbReference type="ARBA" id="ARBA00010065"/>
    </source>
</evidence>
<dbReference type="Pfam" id="PF00795">
    <property type="entry name" value="CN_hydrolase"/>
    <property type="match status" value="1"/>
</dbReference>
<feature type="domain" description="CN hydrolase" evidence="10">
    <location>
        <begin position="226"/>
        <end position="465"/>
    </location>
</feature>
<dbReference type="GO" id="GO:0042158">
    <property type="term" value="P:lipoprotein biosynthetic process"/>
    <property type="evidence" value="ECO:0007669"/>
    <property type="project" value="UniProtKB-UniRule"/>
</dbReference>
<feature type="transmembrane region" description="Helical" evidence="9">
    <location>
        <begin position="160"/>
        <end position="180"/>
    </location>
</feature>
<keyword evidence="12" id="KW-1185">Reference proteome</keyword>
<reference evidence="11 12" key="1">
    <citation type="journal article" date="2010" name="J. Bacteriol.">
        <title>Genome sequences of Oceanicola granulosus HTCC2516(T) and Oceanicola batsensis HTCC2597(TDelta).</title>
        <authorList>
            <person name="Thrash J.C."/>
            <person name="Cho J.C."/>
            <person name="Vergin K.L."/>
            <person name="Giovannoni S.J."/>
        </authorList>
    </citation>
    <scope>NUCLEOTIDE SEQUENCE [LARGE SCALE GENOMIC DNA]</scope>
    <source>
        <strain evidence="12">ATCC BAA-861 / DSM 15982 / KCTC 12143 / HTCC2516</strain>
    </source>
</reference>
<name>Q2CE44_OCEGH</name>
<evidence type="ECO:0000256" key="4">
    <source>
        <dbReference type="ARBA" id="ARBA00022679"/>
    </source>
</evidence>
<evidence type="ECO:0000256" key="9">
    <source>
        <dbReference type="HAMAP-Rule" id="MF_01148"/>
    </source>
</evidence>
<dbReference type="PROSITE" id="PS50263">
    <property type="entry name" value="CN_HYDROLASE"/>
    <property type="match status" value="1"/>
</dbReference>
<gene>
    <name evidence="9" type="primary">lnt</name>
    <name evidence="11" type="ORF">OG2516_13516</name>
</gene>